<keyword evidence="5 7" id="KW-0460">Magnesium</keyword>
<feature type="domain" description="Glutamate-ammonia ligase adenylyltransferase repeated" evidence="8">
    <location>
        <begin position="516"/>
        <end position="749"/>
    </location>
</feature>
<dbReference type="SUPFAM" id="SSF81593">
    <property type="entry name" value="Nucleotidyltransferase substrate binding subunit/domain"/>
    <property type="match status" value="2"/>
</dbReference>
<dbReference type="Proteomes" id="UP001410394">
    <property type="component" value="Unassembled WGS sequence"/>
</dbReference>
<comment type="cofactor">
    <cofactor evidence="7">
        <name>Mg(2+)</name>
        <dbReference type="ChEBI" id="CHEBI:18420"/>
    </cofactor>
</comment>
<dbReference type="Gene3D" id="1.20.120.1510">
    <property type="match status" value="1"/>
</dbReference>
<gene>
    <name evidence="7 10" type="primary">glnE</name>
    <name evidence="10" type="ORF">ABDB84_15740</name>
</gene>
<dbReference type="HAMAP" id="MF_00802">
    <property type="entry name" value="GlnE"/>
    <property type="match status" value="1"/>
</dbReference>
<name>A0ABU9Z1I6_9RHOO</name>
<dbReference type="Gene3D" id="3.30.460.10">
    <property type="entry name" value="Beta Polymerase, domain 2"/>
    <property type="match status" value="2"/>
</dbReference>
<dbReference type="Gene3D" id="1.20.120.330">
    <property type="entry name" value="Nucleotidyltransferases domain 2"/>
    <property type="match status" value="2"/>
</dbReference>
<dbReference type="InterPro" id="IPR005190">
    <property type="entry name" value="GlnE_rpt_dom"/>
</dbReference>
<dbReference type="EC" id="2.7.7.42" evidence="7"/>
<organism evidence="10 11">
    <name type="scientific">Uliginosibacterium sediminicola</name>
    <dbReference type="NCBI Taxonomy" id="2024550"/>
    <lineage>
        <taxon>Bacteria</taxon>
        <taxon>Pseudomonadati</taxon>
        <taxon>Pseudomonadota</taxon>
        <taxon>Betaproteobacteria</taxon>
        <taxon>Rhodocyclales</taxon>
        <taxon>Zoogloeaceae</taxon>
        <taxon>Uliginosibacterium</taxon>
    </lineage>
</organism>
<protein>
    <recommendedName>
        <fullName evidence="7">Bifunctional glutamine synthetase adenylyltransferase/adenylyl-removing enzyme</fullName>
    </recommendedName>
    <alternativeName>
        <fullName evidence="7">ATP:glutamine synthetase adenylyltransferase</fullName>
    </alternativeName>
    <alternativeName>
        <fullName evidence="7">ATase</fullName>
    </alternativeName>
    <domain>
        <recommendedName>
            <fullName evidence="7">Glutamine synthetase adenylyl-L-tyrosine phosphorylase</fullName>
            <ecNumber evidence="7">2.7.7.89</ecNumber>
        </recommendedName>
        <alternativeName>
            <fullName evidence="7">Adenylyl removase</fullName>
            <shortName evidence="7">AR</shortName>
            <shortName evidence="7">AT-N</shortName>
        </alternativeName>
    </domain>
    <domain>
        <recommendedName>
            <fullName evidence="7">Glutamine synthetase adenylyl transferase</fullName>
            <ecNumber evidence="7">2.7.7.42</ecNumber>
        </recommendedName>
        <alternativeName>
            <fullName evidence="7">Adenylyl transferase</fullName>
            <shortName evidence="7">AT</shortName>
            <shortName evidence="7">AT-C</shortName>
        </alternativeName>
    </domain>
</protein>
<evidence type="ECO:0000256" key="3">
    <source>
        <dbReference type="ARBA" id="ARBA00022741"/>
    </source>
</evidence>
<evidence type="ECO:0000259" key="9">
    <source>
        <dbReference type="Pfam" id="PF08335"/>
    </source>
</evidence>
<dbReference type="EMBL" id="JBDIVE010000009">
    <property type="protein sequence ID" value="MEN3069934.1"/>
    <property type="molecule type" value="Genomic_DNA"/>
</dbReference>
<evidence type="ECO:0000256" key="5">
    <source>
        <dbReference type="ARBA" id="ARBA00022842"/>
    </source>
</evidence>
<keyword evidence="10" id="KW-0436">Ligase</keyword>
<dbReference type="Pfam" id="PF03710">
    <property type="entry name" value="GlnE"/>
    <property type="match status" value="2"/>
</dbReference>
<dbReference type="PANTHER" id="PTHR30621:SF0">
    <property type="entry name" value="BIFUNCTIONAL GLUTAMINE SYNTHETASE ADENYLYLTRANSFERASE_ADENYLYL-REMOVING ENZYME"/>
    <property type="match status" value="1"/>
</dbReference>
<sequence>MIDHDQLIAQAARHSRFLTRQLAARSWLAPRLGPLLERALTRAELDAFLAEEVLTAANLGARLRQLRALVYAHVMVRDLAGLAPLHEVTGAMSLLAEVAVQTAQAVISADLATLHGVPRNAQGQEQALIVIGMGKLGGRELNVSSDIDLIFVYPDEAHSDGPRPLDAFEYFARLGKRLIAAISENTGEGFVFRVDMRLRPNGDSGPLVANFDMLEQYFIAQGREWERYAWIKARALSGERHAELDTIVRPFVYRKYLDFGAINAMRALHAQIRREVARREMADNIKLGPGGIREIEFIAQVFQLIRGGRDTSLRERATLQVLERLAQRGLLADESVAELAAAYDFLRRLEHRIQYLDDAQTHMLPASPEDRQRLAEAMGYASFEPLLSALDAHRRIVSRHFDAVFADPSAGEHVLDEAWSPECAADNQLDLLGTLGFAEPAQLAERLRSFRNGPRYRAMSDDARTRLDALVPRVLQLCAAGPRPDQTLLRALDLLEAICRRAAYLAMLQQYPQALGRVVELLSSSSWAASYLTQHPLLLDELLDSRRLAEPDSAQLSGELAQALDALGDDTERQMDLMREWHHAQVFQLLGRDLAGELSVEALSDRLSALADIVLEQTLRLCWHKLSTRHNHQHRFAIIGYGKLGGKELGYASDLDIVFLHDDPDPEAQAIYARLSQRINTWIGSRTSAGLLFETDLRLRPNGEAGLLVSSLEAFERYQRESAWVWEHQALTRARFCAGDAALGQRFERLRHDLLCQPRDIETLRSEVLAMRQKMRDTHANKAPGFELKHDAGGLIDVEFIVQFLVLAYASQWPELAANSGNIALLERAAAAGLLPADQAAAVAEAYRQLRREQHSLRLNELGRRVDGAHLAEARAAVEALWVQIFGATP</sequence>
<feature type="region of interest" description="Adenylyl removase" evidence="7">
    <location>
        <begin position="1"/>
        <end position="409"/>
    </location>
</feature>
<keyword evidence="1 7" id="KW-0808">Transferase</keyword>
<dbReference type="NCBIfam" id="NF008292">
    <property type="entry name" value="PRK11072.1"/>
    <property type="match status" value="1"/>
</dbReference>
<feature type="domain" description="Glutamate-ammonia ligase adenylyltransferase repeated" evidence="8">
    <location>
        <begin position="31"/>
        <end position="242"/>
    </location>
</feature>
<feature type="domain" description="PII-uridylyltransferase/Glutamine-synthetase adenylyltransferase" evidence="9">
    <location>
        <begin position="773"/>
        <end position="861"/>
    </location>
</feature>
<evidence type="ECO:0000259" key="8">
    <source>
        <dbReference type="Pfam" id="PF03710"/>
    </source>
</evidence>
<evidence type="ECO:0000256" key="6">
    <source>
        <dbReference type="ARBA" id="ARBA00023268"/>
    </source>
</evidence>
<comment type="similarity">
    <text evidence="7">Belongs to the GlnE family.</text>
</comment>
<dbReference type="GO" id="GO:0016874">
    <property type="term" value="F:ligase activity"/>
    <property type="evidence" value="ECO:0007669"/>
    <property type="project" value="UniProtKB-KW"/>
</dbReference>
<evidence type="ECO:0000313" key="11">
    <source>
        <dbReference type="Proteomes" id="UP001410394"/>
    </source>
</evidence>
<keyword evidence="4 7" id="KW-0067">ATP-binding</keyword>
<dbReference type="CDD" id="cd05401">
    <property type="entry name" value="NT_GlnE_GlnD_like"/>
    <property type="match status" value="2"/>
</dbReference>
<comment type="catalytic activity">
    <reaction evidence="7">
        <text>[glutamine synthetase]-L-tyrosine + ATP = [glutamine synthetase]-O(4)-(5'-adenylyl)-L-tyrosine + diphosphate</text>
        <dbReference type="Rhea" id="RHEA:18589"/>
        <dbReference type="Rhea" id="RHEA-COMP:10660"/>
        <dbReference type="Rhea" id="RHEA-COMP:10661"/>
        <dbReference type="ChEBI" id="CHEBI:30616"/>
        <dbReference type="ChEBI" id="CHEBI:33019"/>
        <dbReference type="ChEBI" id="CHEBI:46858"/>
        <dbReference type="ChEBI" id="CHEBI:83624"/>
        <dbReference type="EC" id="2.7.7.42"/>
    </reaction>
</comment>
<feature type="region of interest" description="Adenylyl transferase" evidence="7">
    <location>
        <begin position="415"/>
        <end position="890"/>
    </location>
</feature>
<evidence type="ECO:0000256" key="2">
    <source>
        <dbReference type="ARBA" id="ARBA00022695"/>
    </source>
</evidence>
<comment type="catalytic activity">
    <reaction evidence="7">
        <text>[glutamine synthetase]-O(4)-(5'-adenylyl)-L-tyrosine + phosphate = [glutamine synthetase]-L-tyrosine + ADP</text>
        <dbReference type="Rhea" id="RHEA:43716"/>
        <dbReference type="Rhea" id="RHEA-COMP:10660"/>
        <dbReference type="Rhea" id="RHEA-COMP:10661"/>
        <dbReference type="ChEBI" id="CHEBI:43474"/>
        <dbReference type="ChEBI" id="CHEBI:46858"/>
        <dbReference type="ChEBI" id="CHEBI:83624"/>
        <dbReference type="ChEBI" id="CHEBI:456216"/>
        <dbReference type="EC" id="2.7.7.89"/>
    </reaction>
</comment>
<keyword evidence="11" id="KW-1185">Reference proteome</keyword>
<comment type="function">
    <text evidence="7">Involved in the regulation of glutamine synthetase GlnA, a key enzyme in the process to assimilate ammonia. When cellular nitrogen levels are high, the C-terminal adenylyl transferase (AT) inactivates GlnA by covalent transfer of an adenylyl group from ATP to specific tyrosine residue of GlnA, thus reducing its activity. Conversely, when nitrogen levels are low, the N-terminal adenylyl removase (AR) activates GlnA by removing the adenylyl group by phosphorolysis, increasing its activity. The regulatory region of GlnE binds the signal transduction protein PII (GlnB) which indicates the nitrogen status of the cell.</text>
</comment>
<dbReference type="EC" id="2.7.7.89" evidence="7"/>
<evidence type="ECO:0000256" key="7">
    <source>
        <dbReference type="HAMAP-Rule" id="MF_00802"/>
    </source>
</evidence>
<feature type="domain" description="PII-uridylyltransferase/Glutamine-synthetase adenylyltransferase" evidence="9">
    <location>
        <begin position="266"/>
        <end position="405"/>
    </location>
</feature>
<comment type="caution">
    <text evidence="10">The sequence shown here is derived from an EMBL/GenBank/DDBJ whole genome shotgun (WGS) entry which is preliminary data.</text>
</comment>
<evidence type="ECO:0000256" key="1">
    <source>
        <dbReference type="ARBA" id="ARBA00022679"/>
    </source>
</evidence>
<dbReference type="InterPro" id="IPR043519">
    <property type="entry name" value="NT_sf"/>
</dbReference>
<keyword evidence="6 7" id="KW-0511">Multifunctional enzyme</keyword>
<accession>A0ABU9Z1I6</accession>
<dbReference type="InterPro" id="IPR013546">
    <property type="entry name" value="PII_UdlTrfase/GS_AdlTrfase"/>
</dbReference>
<dbReference type="RefSeq" id="WP_345920708.1">
    <property type="nucleotide sequence ID" value="NZ_JBDIVE010000009.1"/>
</dbReference>
<dbReference type="InterPro" id="IPR023057">
    <property type="entry name" value="GlnE"/>
</dbReference>
<evidence type="ECO:0000256" key="4">
    <source>
        <dbReference type="ARBA" id="ARBA00022840"/>
    </source>
</evidence>
<keyword evidence="3 7" id="KW-0547">Nucleotide-binding</keyword>
<dbReference type="GO" id="GO:0008882">
    <property type="term" value="F:[glutamate-ammonia-ligase] adenylyltransferase activity"/>
    <property type="evidence" value="ECO:0007669"/>
    <property type="project" value="UniProtKB-EC"/>
</dbReference>
<evidence type="ECO:0000313" key="10">
    <source>
        <dbReference type="EMBL" id="MEN3069934.1"/>
    </source>
</evidence>
<reference evidence="10 11" key="1">
    <citation type="journal article" date="2018" name="Int. J. Syst. Evol. Microbiol.">
        <title>Uliginosibacterium sediminicola sp. nov., isolated from freshwater sediment.</title>
        <authorList>
            <person name="Hwang W.M."/>
            <person name="Kim S.M."/>
            <person name="Kang K."/>
            <person name="Ahn T.Y."/>
        </authorList>
    </citation>
    <scope>NUCLEOTIDE SEQUENCE [LARGE SCALE GENOMIC DNA]</scope>
    <source>
        <strain evidence="10 11">M1-21</strain>
    </source>
</reference>
<keyword evidence="2 7" id="KW-0548">Nucleotidyltransferase</keyword>
<dbReference type="Pfam" id="PF08335">
    <property type="entry name" value="GlnD_UR_UTase"/>
    <property type="match status" value="2"/>
</dbReference>
<dbReference type="SUPFAM" id="SSF81301">
    <property type="entry name" value="Nucleotidyltransferase"/>
    <property type="match status" value="2"/>
</dbReference>
<dbReference type="GO" id="GO:0047388">
    <property type="term" value="F:[glutamine synthetase]-adenylyl-L-tyrosine phosphorylase activity"/>
    <property type="evidence" value="ECO:0007669"/>
    <property type="project" value="UniProtKB-EC"/>
</dbReference>
<dbReference type="PANTHER" id="PTHR30621">
    <property type="entry name" value="GLUTAMINE SYNTHETASE ADENYLYLTRANSFERASE"/>
    <property type="match status" value="1"/>
</dbReference>
<proteinExistence type="inferred from homology"/>